<dbReference type="PROSITE" id="PS50987">
    <property type="entry name" value="HTH_ARSR_2"/>
    <property type="match status" value="1"/>
</dbReference>
<evidence type="ECO:0000313" key="2">
    <source>
        <dbReference type="EMBL" id="OFE13177.1"/>
    </source>
</evidence>
<dbReference type="STRING" id="1524254.PHACT_08500"/>
<dbReference type="OrthoDB" id="46768at2"/>
<dbReference type="SUPFAM" id="SSF46785">
    <property type="entry name" value="Winged helix' DNA-binding domain"/>
    <property type="match status" value="1"/>
</dbReference>
<name>A0A1E8CLP1_9GAMM</name>
<dbReference type="InterPro" id="IPR001845">
    <property type="entry name" value="HTH_ArsR_DNA-bd_dom"/>
</dbReference>
<dbReference type="InterPro" id="IPR011991">
    <property type="entry name" value="ArsR-like_HTH"/>
</dbReference>
<dbReference type="PANTHER" id="PTHR38600">
    <property type="entry name" value="TRANSCRIPTIONAL REGULATORY PROTEIN"/>
    <property type="match status" value="1"/>
</dbReference>
<dbReference type="Gene3D" id="1.10.10.10">
    <property type="entry name" value="Winged helix-like DNA-binding domain superfamily/Winged helix DNA-binding domain"/>
    <property type="match status" value="1"/>
</dbReference>
<dbReference type="InterPro" id="IPR036388">
    <property type="entry name" value="WH-like_DNA-bd_sf"/>
</dbReference>
<reference evidence="3" key="1">
    <citation type="submission" date="2016-07" db="EMBL/GenBank/DDBJ databases">
        <authorList>
            <person name="Florea S."/>
            <person name="Webb J.S."/>
            <person name="Jaromczyk J."/>
            <person name="Schardl C.L."/>
        </authorList>
    </citation>
    <scope>NUCLEOTIDE SEQUENCE [LARGE SCALE GENOMIC DNA]</scope>
    <source>
        <strain evidence="3">KCTC 42131</strain>
    </source>
</reference>
<dbReference type="Pfam" id="PF12840">
    <property type="entry name" value="HTH_20"/>
    <property type="match status" value="1"/>
</dbReference>
<dbReference type="GO" id="GO:0003700">
    <property type="term" value="F:DNA-binding transcription factor activity"/>
    <property type="evidence" value="ECO:0007669"/>
    <property type="project" value="InterPro"/>
</dbReference>
<protein>
    <submittedName>
        <fullName evidence="2">Transcriptional regulator</fullName>
    </submittedName>
</protein>
<dbReference type="RefSeq" id="WP_070116846.1">
    <property type="nucleotide sequence ID" value="NZ_CAXATG010000004.1"/>
</dbReference>
<comment type="caution">
    <text evidence="2">The sequence shown here is derived from an EMBL/GenBank/DDBJ whole genome shotgun (WGS) entry which is preliminary data.</text>
</comment>
<dbReference type="InterPro" id="IPR036390">
    <property type="entry name" value="WH_DNA-bd_sf"/>
</dbReference>
<keyword evidence="3" id="KW-1185">Reference proteome</keyword>
<organism evidence="2 3">
    <name type="scientific">Pseudohongiella acticola</name>
    <dbReference type="NCBI Taxonomy" id="1524254"/>
    <lineage>
        <taxon>Bacteria</taxon>
        <taxon>Pseudomonadati</taxon>
        <taxon>Pseudomonadota</taxon>
        <taxon>Gammaproteobacteria</taxon>
        <taxon>Pseudomonadales</taxon>
        <taxon>Pseudohongiellaceae</taxon>
        <taxon>Pseudohongiella</taxon>
    </lineage>
</organism>
<dbReference type="Proteomes" id="UP000175669">
    <property type="component" value="Unassembled WGS sequence"/>
</dbReference>
<proteinExistence type="predicted"/>
<dbReference type="PRINTS" id="PR00778">
    <property type="entry name" value="HTHARSR"/>
</dbReference>
<accession>A0A1E8CLP1</accession>
<gene>
    <name evidence="2" type="ORF">PHACT_08500</name>
</gene>
<evidence type="ECO:0000313" key="3">
    <source>
        <dbReference type="Proteomes" id="UP000175669"/>
    </source>
</evidence>
<sequence length="120" mass="13867">MVEHNTTTTHQLDRIFHALSDPTRRAMILTLSEGEHNIRSLAEPFSMSFAAASKHVKVLESAGLIDRRVQGRSHFCRLRPARLAAAKQWLAYYDRFWTQRLDDLETLLTQDIERETTADD</sequence>
<dbReference type="NCBIfam" id="NF033788">
    <property type="entry name" value="HTH_metalloreg"/>
    <property type="match status" value="1"/>
</dbReference>
<dbReference type="PANTHER" id="PTHR38600:SF2">
    <property type="entry name" value="SLL0088 PROTEIN"/>
    <property type="match status" value="1"/>
</dbReference>
<dbReference type="SMART" id="SM00418">
    <property type="entry name" value="HTH_ARSR"/>
    <property type="match status" value="1"/>
</dbReference>
<dbReference type="EMBL" id="MASR01000001">
    <property type="protein sequence ID" value="OFE13177.1"/>
    <property type="molecule type" value="Genomic_DNA"/>
</dbReference>
<dbReference type="CDD" id="cd00090">
    <property type="entry name" value="HTH_ARSR"/>
    <property type="match status" value="1"/>
</dbReference>
<feature type="domain" description="HTH arsR-type" evidence="1">
    <location>
        <begin position="4"/>
        <end position="98"/>
    </location>
</feature>
<dbReference type="AlphaFoldDB" id="A0A1E8CLP1"/>
<evidence type="ECO:0000259" key="1">
    <source>
        <dbReference type="PROSITE" id="PS50987"/>
    </source>
</evidence>